<evidence type="ECO:0000313" key="2">
    <source>
        <dbReference type="Proteomes" id="UP000033163"/>
    </source>
</evidence>
<dbReference type="SUPFAM" id="SSF49785">
    <property type="entry name" value="Galactose-binding domain-like"/>
    <property type="match status" value="1"/>
</dbReference>
<sequence length="331" mass="36199">MSKLVRCLLSFVILFGTVGILSKDQSFAVASLDGGENSNTIYFTIPLNSFCSKSQVMELSLNVTSLTNNAELSIHLFKKNGDEINTQGTSYDGIESEIIPGASTTVKKDTTVVYHLAYGGMYENCSERVYYGKIVSNTTGSSILAGGWVDGAKGNATILINNGEPWTNKSCNSSGEGNDLVPTMTSNFAPCGQVSASTEFSPLNAAWTAFNDTIESSGRGWHTEKNITSGWLEYAFHSPQVVRAYTLQTQNSPNNTVSVARAPKTWTFEAWNGQEWIVLDSQSNITNWVYSESKKFSFTNEKAYSKYRINITANNGSVEHIVIGEMQLLPN</sequence>
<evidence type="ECO:0000313" key="1">
    <source>
        <dbReference type="EMBL" id="CQR55241.1"/>
    </source>
</evidence>
<organism evidence="1 2">
    <name type="scientific">Paenibacillus riograndensis SBR5</name>
    <dbReference type="NCBI Taxonomy" id="1073571"/>
    <lineage>
        <taxon>Bacteria</taxon>
        <taxon>Bacillati</taxon>
        <taxon>Bacillota</taxon>
        <taxon>Bacilli</taxon>
        <taxon>Bacillales</taxon>
        <taxon>Paenibacillaceae</taxon>
        <taxon>Paenibacillus</taxon>
        <taxon>Paenibacillus sonchi group</taxon>
    </lineage>
</organism>
<dbReference type="Proteomes" id="UP000033163">
    <property type="component" value="Chromosome I"/>
</dbReference>
<dbReference type="PATRIC" id="fig|1073571.4.peg.3027"/>
<dbReference type="InterPro" id="IPR008979">
    <property type="entry name" value="Galactose-bd-like_sf"/>
</dbReference>
<dbReference type="EMBL" id="LN831776">
    <property type="protein sequence ID" value="CQR55241.1"/>
    <property type="molecule type" value="Genomic_DNA"/>
</dbReference>
<gene>
    <name evidence="1" type="ORF">PRIO_2837</name>
</gene>
<dbReference type="HOGENOM" id="CLU_838987_0_0_9"/>
<dbReference type="Gene3D" id="2.60.120.260">
    <property type="entry name" value="Galactose-binding domain-like"/>
    <property type="match status" value="1"/>
</dbReference>
<name>A0A0E4HDE3_9BACL</name>
<accession>A0A0E4HDE3</accession>
<dbReference type="KEGG" id="pri:PRIO_2837"/>
<reference evidence="2" key="1">
    <citation type="submission" date="2015-03" db="EMBL/GenBank/DDBJ databases">
        <authorList>
            <person name="Wibberg D."/>
        </authorList>
    </citation>
    <scope>NUCLEOTIDE SEQUENCE [LARGE SCALE GENOMIC DNA]</scope>
</reference>
<dbReference type="RefSeq" id="WP_052741455.1">
    <property type="nucleotide sequence ID" value="NZ_LN831776.1"/>
</dbReference>
<proteinExistence type="predicted"/>
<protein>
    <recommendedName>
        <fullName evidence="3">F5/8 type C domain-containing protein</fullName>
    </recommendedName>
</protein>
<evidence type="ECO:0008006" key="3">
    <source>
        <dbReference type="Google" id="ProtNLM"/>
    </source>
</evidence>
<dbReference type="AlphaFoldDB" id="A0A0E4HDE3"/>